<dbReference type="AlphaFoldDB" id="A0A6M3L760"/>
<reference evidence="1" key="1">
    <citation type="submission" date="2020-03" db="EMBL/GenBank/DDBJ databases">
        <title>The deep terrestrial virosphere.</title>
        <authorList>
            <person name="Holmfeldt K."/>
            <person name="Nilsson E."/>
            <person name="Simone D."/>
            <person name="Lopez-Fernandez M."/>
            <person name="Wu X."/>
            <person name="de Brujin I."/>
            <person name="Lundin D."/>
            <person name="Andersson A."/>
            <person name="Bertilsson S."/>
            <person name="Dopson M."/>
        </authorList>
    </citation>
    <scope>NUCLEOTIDE SEQUENCE</scope>
    <source>
        <strain evidence="1">MM415B02564</strain>
    </source>
</reference>
<protein>
    <submittedName>
        <fullName evidence="1">Uncharacterized protein</fullName>
    </submittedName>
</protein>
<evidence type="ECO:0000313" key="1">
    <source>
        <dbReference type="EMBL" id="QJA89341.1"/>
    </source>
</evidence>
<dbReference type="EMBL" id="MT142840">
    <property type="protein sequence ID" value="QJA89341.1"/>
    <property type="molecule type" value="Genomic_DNA"/>
</dbReference>
<accession>A0A6M3L760</accession>
<gene>
    <name evidence="1" type="ORF">MM415B02564_0004</name>
</gene>
<name>A0A6M3L760_9ZZZZ</name>
<proteinExistence type="predicted"/>
<sequence>MAAMEKITQTIMVYDDYKLLHQWEPWAALIDNRIMAIHEASKMGIYTWVSVEPVFNANQALHVMIELRDVVDHWKVGKLNHNKWYEDQVNWGYFLMDTEMILRDRDVYIKEDLLMAARGGAWPKERVTHRERWSIIGSKAGIVVSRKGGL</sequence>
<organism evidence="1">
    <name type="scientific">viral metagenome</name>
    <dbReference type="NCBI Taxonomy" id="1070528"/>
    <lineage>
        <taxon>unclassified sequences</taxon>
        <taxon>metagenomes</taxon>
        <taxon>organismal metagenomes</taxon>
    </lineage>
</organism>